<sequence>MHRVITTFHIPLGTYYPQPNMCVLIPENCQTVEESFISPKRGKNLESPILIKHILNNRRPNVYAIFSEDNPIIIKLPPRAKLTKQSTRPIKFSSEFNTGRSAPTSDDIKKFDQVSQSHSHILTWSQSLFINKSIKCDNDYETDGECMYGKNNTRLTVNKQCNSFIKKIVTIAM</sequence>
<comment type="caution">
    <text evidence="1">The sequence shown here is derived from an EMBL/GenBank/DDBJ whole genome shotgun (WGS) entry which is preliminary data.</text>
</comment>
<organism evidence="1 2">
    <name type="scientific">Macrosiphum euphorbiae</name>
    <name type="common">potato aphid</name>
    <dbReference type="NCBI Taxonomy" id="13131"/>
    <lineage>
        <taxon>Eukaryota</taxon>
        <taxon>Metazoa</taxon>
        <taxon>Ecdysozoa</taxon>
        <taxon>Arthropoda</taxon>
        <taxon>Hexapoda</taxon>
        <taxon>Insecta</taxon>
        <taxon>Pterygota</taxon>
        <taxon>Neoptera</taxon>
        <taxon>Paraneoptera</taxon>
        <taxon>Hemiptera</taxon>
        <taxon>Sternorrhyncha</taxon>
        <taxon>Aphidomorpha</taxon>
        <taxon>Aphidoidea</taxon>
        <taxon>Aphididae</taxon>
        <taxon>Macrosiphini</taxon>
        <taxon>Macrosiphum</taxon>
    </lineage>
</organism>
<accession>A0AAV0VNW0</accession>
<evidence type="ECO:0000313" key="1">
    <source>
        <dbReference type="EMBL" id="CAI6345858.1"/>
    </source>
</evidence>
<gene>
    <name evidence="1" type="ORF">MEUPH1_LOCUS2824</name>
</gene>
<evidence type="ECO:0000313" key="2">
    <source>
        <dbReference type="Proteomes" id="UP001160148"/>
    </source>
</evidence>
<keyword evidence="2" id="KW-1185">Reference proteome</keyword>
<protein>
    <submittedName>
        <fullName evidence="1">Uncharacterized protein</fullName>
    </submittedName>
</protein>
<dbReference type="Proteomes" id="UP001160148">
    <property type="component" value="Unassembled WGS sequence"/>
</dbReference>
<proteinExistence type="predicted"/>
<dbReference type="AlphaFoldDB" id="A0AAV0VNW0"/>
<reference evidence="1 2" key="1">
    <citation type="submission" date="2023-01" db="EMBL/GenBank/DDBJ databases">
        <authorList>
            <person name="Whitehead M."/>
        </authorList>
    </citation>
    <scope>NUCLEOTIDE SEQUENCE [LARGE SCALE GENOMIC DNA]</scope>
</reference>
<name>A0AAV0VNW0_9HEMI</name>
<dbReference type="EMBL" id="CARXXK010000001">
    <property type="protein sequence ID" value="CAI6345858.1"/>
    <property type="molecule type" value="Genomic_DNA"/>
</dbReference>